<dbReference type="Proteomes" id="UP000266327">
    <property type="component" value="Unassembled WGS sequence"/>
</dbReference>
<sequence length="802" mass="87572">MSVGSSLGKLNKMHVGKFIKLLSICGAILGLSACATGVTQRNEDPKEWALNAMVEARKFYTSGKTVEEYVRGKADGDDKSIYAYYLCSGFIEAGDQIRAEQCIGMYKQKTQALANDKTKSMAAAGFSNSLEQLQIQYNQLLLEQGRYKEVVANLMPYVQREATMFSFSGEKNRNFISRAIAAPILARAQRNMGGIEPVVKQALEDYVSFIRLPSRIMNPRGGAVVAAETEFLLGRYEACYQTIPRSAVGLDVGLIKLFSAPLNQLYEGGADAMERVANLYYLRLQALCAYESGKLEEAKQTYLELLQLEDTKYLMGLQRLANYHLGRIDYAKGDKESAIAYWKAAIAALEAERAAIDSEAGRMGYVTSKSEMYALLIDELVARGRDAEAFEYAERAKSRALVDMLGTKLSASGQGKPGAFSQSLQELQMSDAAENFLRPTLTAGASRTANLRQNIVRGNPHLGSLISVASLPAAQVQSQLKAGETVIEYFGEGERLFAFVVTKKAIKALKLDAKPALAHAKNFRKSITDPKSKDYLANGKKLFDAIMAPALSFADKGPLTIIPHGALHYIPFAALHDGRAYLVNNAELRVLPSASVLPFLGKNASPKNSDLLVLGNPDLGDRSLDLPGAEEEAKLLSRLNARSKLLLRKQASETALRKLGPQHREIHFAMHGKFASDNPLSSGLYMSADAENDGLLTVGELYDLQLNVDLVVLSACETALGDASRGDDVVGLNRGFLYAGASSIVSSLWEVDDQATRDLMLGFYQNRTGSGKAAALRRAQLKIIGKYPHPYYWAAFQISGVF</sequence>
<dbReference type="InterPro" id="IPR024983">
    <property type="entry name" value="CHAT_dom"/>
</dbReference>
<dbReference type="PANTHER" id="PTHR10098">
    <property type="entry name" value="RAPSYN-RELATED"/>
    <property type="match status" value="1"/>
</dbReference>
<name>A0A3A3G1W8_9BURK</name>
<comment type="caution">
    <text evidence="2">The sequence shown here is derived from an EMBL/GenBank/DDBJ whole genome shotgun (WGS) entry which is preliminary data.</text>
</comment>
<keyword evidence="3" id="KW-1185">Reference proteome</keyword>
<dbReference type="InterPro" id="IPR011990">
    <property type="entry name" value="TPR-like_helical_dom_sf"/>
</dbReference>
<protein>
    <submittedName>
        <fullName evidence="2">CHAT domain-containing protein</fullName>
    </submittedName>
</protein>
<proteinExistence type="predicted"/>
<evidence type="ECO:0000313" key="3">
    <source>
        <dbReference type="Proteomes" id="UP000266327"/>
    </source>
</evidence>
<dbReference type="AlphaFoldDB" id="A0A3A3G1W8"/>
<accession>A0A3A3G1W8</accession>
<dbReference type="SUPFAM" id="SSF48452">
    <property type="entry name" value="TPR-like"/>
    <property type="match status" value="1"/>
</dbReference>
<dbReference type="EMBL" id="QYUQ01000002">
    <property type="protein sequence ID" value="RJG00472.1"/>
    <property type="molecule type" value="Genomic_DNA"/>
</dbReference>
<evidence type="ECO:0000259" key="1">
    <source>
        <dbReference type="Pfam" id="PF12770"/>
    </source>
</evidence>
<evidence type="ECO:0000313" key="2">
    <source>
        <dbReference type="EMBL" id="RJG00472.1"/>
    </source>
</evidence>
<feature type="domain" description="CHAT" evidence="1">
    <location>
        <begin position="538"/>
        <end position="800"/>
    </location>
</feature>
<reference evidence="3" key="1">
    <citation type="submission" date="2018-09" db="EMBL/GenBank/DDBJ databases">
        <authorList>
            <person name="Zhu H."/>
        </authorList>
    </citation>
    <scope>NUCLEOTIDE SEQUENCE [LARGE SCALE GENOMIC DNA]</scope>
    <source>
        <strain evidence="3">K1S02-23</strain>
    </source>
</reference>
<dbReference type="Gene3D" id="1.25.40.10">
    <property type="entry name" value="Tetratricopeptide repeat domain"/>
    <property type="match status" value="1"/>
</dbReference>
<gene>
    <name evidence="2" type="ORF">D3878_01830</name>
</gene>
<organism evidence="2 3">
    <name type="scientific">Noviherbaspirillum sedimenti</name>
    <dbReference type="NCBI Taxonomy" id="2320865"/>
    <lineage>
        <taxon>Bacteria</taxon>
        <taxon>Pseudomonadati</taxon>
        <taxon>Pseudomonadota</taxon>
        <taxon>Betaproteobacteria</taxon>
        <taxon>Burkholderiales</taxon>
        <taxon>Oxalobacteraceae</taxon>
        <taxon>Noviherbaspirillum</taxon>
    </lineage>
</organism>
<dbReference type="Pfam" id="PF12770">
    <property type="entry name" value="CHAT"/>
    <property type="match status" value="1"/>
</dbReference>